<name>A0A8K0TW71_9PEZI</name>
<dbReference type="OrthoDB" id="10645595at2759"/>
<sequence length="188" mass="22082">MFWEDVYEEDFFFVFFFLDQISPSSCSVQITILGHPTTTFTSQAPRPSRRQATNTMASLESTTQPHNSHHDGHAFRQFDLTAGIIYFVYFFILCFVYAVCYIDVRYPDAFSAPSEEEQRILARTVTPVNRDERTPLISHESERLSDEEDRHRPPPFWPQARLSPWSVQYYDPEGSSMYIDDMDFYEDV</sequence>
<feature type="compositionally biased region" description="Basic and acidic residues" evidence="1">
    <location>
        <begin position="131"/>
        <end position="152"/>
    </location>
</feature>
<dbReference type="EMBL" id="JAGPXD010000001">
    <property type="protein sequence ID" value="KAH7376738.1"/>
    <property type="molecule type" value="Genomic_DNA"/>
</dbReference>
<protein>
    <recommendedName>
        <fullName evidence="5">Transmembrane protein</fullName>
    </recommendedName>
</protein>
<evidence type="ECO:0008006" key="5">
    <source>
        <dbReference type="Google" id="ProtNLM"/>
    </source>
</evidence>
<comment type="caution">
    <text evidence="3">The sequence shown here is derived from an EMBL/GenBank/DDBJ whole genome shotgun (WGS) entry which is preliminary data.</text>
</comment>
<feature type="transmembrane region" description="Helical" evidence="2">
    <location>
        <begin position="84"/>
        <end position="104"/>
    </location>
</feature>
<reference evidence="3" key="1">
    <citation type="journal article" date="2021" name="Nat. Commun.">
        <title>Genetic determinants of endophytism in the Arabidopsis root mycobiome.</title>
        <authorList>
            <person name="Mesny F."/>
            <person name="Miyauchi S."/>
            <person name="Thiergart T."/>
            <person name="Pickel B."/>
            <person name="Atanasova L."/>
            <person name="Karlsson M."/>
            <person name="Huettel B."/>
            <person name="Barry K.W."/>
            <person name="Haridas S."/>
            <person name="Chen C."/>
            <person name="Bauer D."/>
            <person name="Andreopoulos W."/>
            <person name="Pangilinan J."/>
            <person name="LaButti K."/>
            <person name="Riley R."/>
            <person name="Lipzen A."/>
            <person name="Clum A."/>
            <person name="Drula E."/>
            <person name="Henrissat B."/>
            <person name="Kohler A."/>
            <person name="Grigoriev I.V."/>
            <person name="Martin F.M."/>
            <person name="Hacquard S."/>
        </authorList>
    </citation>
    <scope>NUCLEOTIDE SEQUENCE</scope>
    <source>
        <strain evidence="3">MPI-CAGE-AT-0016</strain>
    </source>
</reference>
<proteinExistence type="predicted"/>
<keyword evidence="4" id="KW-1185">Reference proteome</keyword>
<keyword evidence="2" id="KW-1133">Transmembrane helix</keyword>
<accession>A0A8K0TW71</accession>
<keyword evidence="2" id="KW-0812">Transmembrane</keyword>
<evidence type="ECO:0000256" key="1">
    <source>
        <dbReference type="SAM" id="MobiDB-lite"/>
    </source>
</evidence>
<evidence type="ECO:0000313" key="3">
    <source>
        <dbReference type="EMBL" id="KAH7376738.1"/>
    </source>
</evidence>
<gene>
    <name evidence="3" type="ORF">B0T11DRAFT_23781</name>
</gene>
<dbReference type="AlphaFoldDB" id="A0A8K0TW71"/>
<keyword evidence="2" id="KW-0472">Membrane</keyword>
<evidence type="ECO:0000256" key="2">
    <source>
        <dbReference type="SAM" id="Phobius"/>
    </source>
</evidence>
<evidence type="ECO:0000313" key="4">
    <source>
        <dbReference type="Proteomes" id="UP000813385"/>
    </source>
</evidence>
<dbReference type="Proteomes" id="UP000813385">
    <property type="component" value="Unassembled WGS sequence"/>
</dbReference>
<feature type="region of interest" description="Disordered" evidence="1">
    <location>
        <begin position="131"/>
        <end position="154"/>
    </location>
</feature>
<organism evidence="3 4">
    <name type="scientific">Plectosphaerella cucumerina</name>
    <dbReference type="NCBI Taxonomy" id="40658"/>
    <lineage>
        <taxon>Eukaryota</taxon>
        <taxon>Fungi</taxon>
        <taxon>Dikarya</taxon>
        <taxon>Ascomycota</taxon>
        <taxon>Pezizomycotina</taxon>
        <taxon>Sordariomycetes</taxon>
        <taxon>Hypocreomycetidae</taxon>
        <taxon>Glomerellales</taxon>
        <taxon>Plectosphaerellaceae</taxon>
        <taxon>Plectosphaerella</taxon>
    </lineage>
</organism>